<dbReference type="EMBL" id="AEYI02002054">
    <property type="protein sequence ID" value="KFG30477.1"/>
    <property type="molecule type" value="Genomic_DNA"/>
</dbReference>
<keyword evidence="2" id="KW-0547">Nucleotide-binding</keyword>
<dbReference type="Proteomes" id="UP000028828">
    <property type="component" value="Unassembled WGS sequence"/>
</dbReference>
<proteinExistence type="predicted"/>
<evidence type="ECO:0000256" key="1">
    <source>
        <dbReference type="SAM" id="MobiDB-lite"/>
    </source>
</evidence>
<sequence length="48" mass="5195">IQEALQKGVKLTHKQKRIVKKLQANVMSSGPQRGGKRAAAATLPTVEQ</sequence>
<feature type="non-terminal residue" evidence="2">
    <location>
        <position position="48"/>
    </location>
</feature>
<gene>
    <name evidence="2" type="ORF">TGP89_208540C</name>
</gene>
<organism evidence="2 3">
    <name type="scientific">Toxoplasma gondii p89</name>
    <dbReference type="NCBI Taxonomy" id="943119"/>
    <lineage>
        <taxon>Eukaryota</taxon>
        <taxon>Sar</taxon>
        <taxon>Alveolata</taxon>
        <taxon>Apicomplexa</taxon>
        <taxon>Conoidasida</taxon>
        <taxon>Coccidia</taxon>
        <taxon>Eucoccidiorida</taxon>
        <taxon>Eimeriorina</taxon>
        <taxon>Sarcocystidae</taxon>
        <taxon>Toxoplasma</taxon>
    </lineage>
</organism>
<accession>A0A086JEA9</accession>
<feature type="region of interest" description="Disordered" evidence="1">
    <location>
        <begin position="28"/>
        <end position="48"/>
    </location>
</feature>
<keyword evidence="2" id="KW-0378">Hydrolase</keyword>
<evidence type="ECO:0000313" key="2">
    <source>
        <dbReference type="EMBL" id="KFG30477.1"/>
    </source>
</evidence>
<protein>
    <submittedName>
        <fullName evidence="2">DEAD/DEAH box helicase domain-containing protein</fullName>
    </submittedName>
</protein>
<comment type="caution">
    <text evidence="2">The sequence shown here is derived from an EMBL/GenBank/DDBJ whole genome shotgun (WGS) entry which is preliminary data.</text>
</comment>
<keyword evidence="2" id="KW-0067">ATP-binding</keyword>
<reference evidence="2 3" key="1">
    <citation type="submission" date="2014-03" db="EMBL/GenBank/DDBJ databases">
        <authorList>
            <person name="Sibley D."/>
            <person name="Venepally P."/>
            <person name="Karamycheva S."/>
            <person name="Hadjithomas M."/>
            <person name="Khan A."/>
            <person name="Brunk B."/>
            <person name="Roos D."/>
            <person name="Caler E."/>
            <person name="Lorenzi H."/>
        </authorList>
    </citation>
    <scope>NUCLEOTIDE SEQUENCE [LARGE SCALE GENOMIC DNA]</scope>
    <source>
        <strain evidence="3">p89</strain>
    </source>
</reference>
<name>A0A086JEA9_TOXGO</name>
<dbReference type="GO" id="GO:0004386">
    <property type="term" value="F:helicase activity"/>
    <property type="evidence" value="ECO:0007669"/>
    <property type="project" value="UniProtKB-KW"/>
</dbReference>
<dbReference type="AlphaFoldDB" id="A0A086JEA9"/>
<feature type="non-terminal residue" evidence="2">
    <location>
        <position position="1"/>
    </location>
</feature>
<dbReference type="VEuPathDB" id="ToxoDB:TGP89_208540C"/>
<evidence type="ECO:0000313" key="3">
    <source>
        <dbReference type="Proteomes" id="UP000028828"/>
    </source>
</evidence>
<keyword evidence="2" id="KW-0347">Helicase</keyword>